<organism evidence="1 2">
    <name type="scientific">Dacryopinax primogenitus (strain DJM 731)</name>
    <name type="common">Brown rot fungus</name>
    <dbReference type="NCBI Taxonomy" id="1858805"/>
    <lineage>
        <taxon>Eukaryota</taxon>
        <taxon>Fungi</taxon>
        <taxon>Dikarya</taxon>
        <taxon>Basidiomycota</taxon>
        <taxon>Agaricomycotina</taxon>
        <taxon>Dacrymycetes</taxon>
        <taxon>Dacrymycetales</taxon>
        <taxon>Dacrymycetaceae</taxon>
        <taxon>Dacryopinax</taxon>
    </lineage>
</organism>
<dbReference type="AlphaFoldDB" id="M5GGA3"/>
<dbReference type="GO" id="GO:0016702">
    <property type="term" value="F:oxidoreductase activity, acting on single donors with incorporation of molecular oxygen, incorporation of two atoms of oxygen"/>
    <property type="evidence" value="ECO:0007669"/>
    <property type="project" value="InterPro"/>
</dbReference>
<sequence length="114" mass="12240">MSSHLLSELGSKSSGISSSRALHLLFPAKRHPSASLALKTQEDGVCEFWAVIPVAYPIPSDGPVGSLLRSLHTSWPSTLPMFLSAGDDPIVGLRPGIPCNAELFQTRTRLDTFP</sequence>
<reference evidence="1 2" key="1">
    <citation type="journal article" date="2012" name="Science">
        <title>The Paleozoic origin of enzymatic lignin decomposition reconstructed from 31 fungal genomes.</title>
        <authorList>
            <person name="Floudas D."/>
            <person name="Binder M."/>
            <person name="Riley R."/>
            <person name="Barry K."/>
            <person name="Blanchette R.A."/>
            <person name="Henrissat B."/>
            <person name="Martinez A.T."/>
            <person name="Otillar R."/>
            <person name="Spatafora J.W."/>
            <person name="Yadav J.S."/>
            <person name="Aerts A."/>
            <person name="Benoit I."/>
            <person name="Boyd A."/>
            <person name="Carlson A."/>
            <person name="Copeland A."/>
            <person name="Coutinho P.M."/>
            <person name="de Vries R.P."/>
            <person name="Ferreira P."/>
            <person name="Findley K."/>
            <person name="Foster B."/>
            <person name="Gaskell J."/>
            <person name="Glotzer D."/>
            <person name="Gorecki P."/>
            <person name="Heitman J."/>
            <person name="Hesse C."/>
            <person name="Hori C."/>
            <person name="Igarashi K."/>
            <person name="Jurgens J.A."/>
            <person name="Kallen N."/>
            <person name="Kersten P."/>
            <person name="Kohler A."/>
            <person name="Kuees U."/>
            <person name="Kumar T.K.A."/>
            <person name="Kuo A."/>
            <person name="LaButti K."/>
            <person name="Larrondo L.F."/>
            <person name="Lindquist E."/>
            <person name="Ling A."/>
            <person name="Lombard V."/>
            <person name="Lucas S."/>
            <person name="Lundell T."/>
            <person name="Martin R."/>
            <person name="McLaughlin D.J."/>
            <person name="Morgenstern I."/>
            <person name="Morin E."/>
            <person name="Murat C."/>
            <person name="Nagy L.G."/>
            <person name="Nolan M."/>
            <person name="Ohm R.A."/>
            <person name="Patyshakuliyeva A."/>
            <person name="Rokas A."/>
            <person name="Ruiz-Duenas F.J."/>
            <person name="Sabat G."/>
            <person name="Salamov A."/>
            <person name="Samejima M."/>
            <person name="Schmutz J."/>
            <person name="Slot J.C."/>
            <person name="St John F."/>
            <person name="Stenlid J."/>
            <person name="Sun H."/>
            <person name="Sun S."/>
            <person name="Syed K."/>
            <person name="Tsang A."/>
            <person name="Wiebenga A."/>
            <person name="Young D."/>
            <person name="Pisabarro A."/>
            <person name="Eastwood D.C."/>
            <person name="Martin F."/>
            <person name="Cullen D."/>
            <person name="Grigoriev I.V."/>
            <person name="Hibbett D.S."/>
        </authorList>
    </citation>
    <scope>NUCLEOTIDE SEQUENCE [LARGE SCALE GENOMIC DNA]</scope>
    <source>
        <strain evidence="1 2">DJM-731 SS1</strain>
    </source>
</reference>
<dbReference type="SUPFAM" id="SSF49482">
    <property type="entry name" value="Aromatic compound dioxygenase"/>
    <property type="match status" value="1"/>
</dbReference>
<dbReference type="STRING" id="1858805.M5GGA3"/>
<protein>
    <submittedName>
        <fullName evidence="1">Uncharacterized protein</fullName>
    </submittedName>
</protein>
<dbReference type="HOGENOM" id="CLU_2120990_0_0_1"/>
<dbReference type="EMBL" id="JH795857">
    <property type="protein sequence ID" value="EJU05138.1"/>
    <property type="molecule type" value="Genomic_DNA"/>
</dbReference>
<keyword evidence="2" id="KW-1185">Reference proteome</keyword>
<dbReference type="GeneID" id="63683081"/>
<name>M5GGA3_DACPD</name>
<evidence type="ECO:0000313" key="2">
    <source>
        <dbReference type="Proteomes" id="UP000030653"/>
    </source>
</evidence>
<accession>M5GGA3</accession>
<dbReference type="RefSeq" id="XP_040632032.1">
    <property type="nucleotide sequence ID" value="XM_040768019.1"/>
</dbReference>
<evidence type="ECO:0000313" key="1">
    <source>
        <dbReference type="EMBL" id="EJU05138.1"/>
    </source>
</evidence>
<dbReference type="GO" id="GO:0005506">
    <property type="term" value="F:iron ion binding"/>
    <property type="evidence" value="ECO:0007669"/>
    <property type="project" value="InterPro"/>
</dbReference>
<proteinExistence type="predicted"/>
<gene>
    <name evidence="1" type="ORF">DACRYDRAFT_105021</name>
</gene>
<dbReference type="Gene3D" id="2.60.130.10">
    <property type="entry name" value="Aromatic compound dioxygenase"/>
    <property type="match status" value="1"/>
</dbReference>
<dbReference type="InterPro" id="IPR015889">
    <property type="entry name" value="Intradiol_dOase_core"/>
</dbReference>
<dbReference type="Proteomes" id="UP000030653">
    <property type="component" value="Unassembled WGS sequence"/>
</dbReference>
<dbReference type="OrthoDB" id="5238185at2759"/>